<dbReference type="SUPFAM" id="SSF53098">
    <property type="entry name" value="Ribonuclease H-like"/>
    <property type="match status" value="1"/>
</dbReference>
<keyword evidence="4" id="KW-1185">Reference proteome</keyword>
<dbReference type="InterPro" id="IPR047952">
    <property type="entry name" value="Transpos_IS4"/>
</dbReference>
<gene>
    <name evidence="3" type="ordered locus">Sbal_0665</name>
</gene>
<name>A3D0D1_SHEB5</name>
<dbReference type="GO" id="GO:0003677">
    <property type="term" value="F:DNA binding"/>
    <property type="evidence" value="ECO:0007669"/>
    <property type="project" value="InterPro"/>
</dbReference>
<evidence type="ECO:0000259" key="1">
    <source>
        <dbReference type="Pfam" id="PF01609"/>
    </source>
</evidence>
<evidence type="ECO:0000313" key="3">
    <source>
        <dbReference type="EMBL" id="ABN60194.1"/>
    </source>
</evidence>
<dbReference type="GO" id="GO:0004803">
    <property type="term" value="F:transposase activity"/>
    <property type="evidence" value="ECO:0007669"/>
    <property type="project" value="InterPro"/>
</dbReference>
<dbReference type="PANTHER" id="PTHR37529:SF1">
    <property type="entry name" value="TRANSPOSASE INSG FOR INSERTION SEQUENCE ELEMENT IS4-RELATED"/>
    <property type="match status" value="1"/>
</dbReference>
<dbReference type="Pfam" id="PF01609">
    <property type="entry name" value="DDE_Tnp_1"/>
    <property type="match status" value="1"/>
</dbReference>
<proteinExistence type="predicted"/>
<reference evidence="3 4" key="1">
    <citation type="submission" date="2007-02" db="EMBL/GenBank/DDBJ databases">
        <title>Complete sequence of chromosome of Shewanella baltica OS155.</title>
        <authorList>
            <consortium name="US DOE Joint Genome Institute"/>
            <person name="Copeland A."/>
            <person name="Lucas S."/>
            <person name="Lapidus A."/>
            <person name="Barry K."/>
            <person name="Detter J.C."/>
            <person name="Glavina del Rio T."/>
            <person name="Hammon N."/>
            <person name="Israni S."/>
            <person name="Dalin E."/>
            <person name="Tice H."/>
            <person name="Pitluck S."/>
            <person name="Sims D.R."/>
            <person name="Brettin T."/>
            <person name="Bruce D."/>
            <person name="Han C."/>
            <person name="Tapia R."/>
            <person name="Brainard J."/>
            <person name="Schmutz J."/>
            <person name="Larimer F."/>
            <person name="Land M."/>
            <person name="Hauser L."/>
            <person name="Kyrpides N."/>
            <person name="Mikhailova N."/>
            <person name="Brettar I."/>
            <person name="Klappenbach J."/>
            <person name="Konstantinidis K."/>
            <person name="Rodrigues J."/>
            <person name="Tiedje J."/>
            <person name="Richardson P."/>
        </authorList>
    </citation>
    <scope>NUCLEOTIDE SEQUENCE [LARGE SCALE GENOMIC DNA]</scope>
    <source>
        <strain evidence="4">OS155 / ATCC BAA-1091</strain>
    </source>
</reference>
<feature type="domain" description="Transposase IS4 N-terminal" evidence="2">
    <location>
        <begin position="23"/>
        <end position="112"/>
    </location>
</feature>
<evidence type="ECO:0000313" key="4">
    <source>
        <dbReference type="Proteomes" id="UP000001557"/>
    </source>
</evidence>
<dbReference type="Proteomes" id="UP000001557">
    <property type="component" value="Chromosome"/>
</dbReference>
<dbReference type="EMBL" id="CP000563">
    <property type="protein sequence ID" value="ABN60194.1"/>
    <property type="molecule type" value="Genomic_DNA"/>
</dbReference>
<dbReference type="HOGENOM" id="CLU_028400_1_1_6"/>
<feature type="domain" description="Transposase IS4-like" evidence="1">
    <location>
        <begin position="136"/>
        <end position="356"/>
    </location>
</feature>
<dbReference type="NCBIfam" id="NF033592">
    <property type="entry name" value="transpos_IS4_1"/>
    <property type="match status" value="1"/>
</dbReference>
<protein>
    <submittedName>
        <fullName evidence="3">Transposase, IS4 family</fullName>
    </submittedName>
</protein>
<sequence length="446" mass="50944">MSSDFFMQLSEALARTHITRLTEFTCLADVLEPELIQSCLDSQGVATLRRRKLPMDAMIWAVIGMALFRGESVRSLINKLDIVLPQEIDYVARSAVTQARKRLGSEVIREVFSRSANTWHARAEHPHWCGLNLYGVDGVVWRTPDSVQNQAAFARTANASGEAAYPQIRMVCLMELSSHLLVNSAFDSVAENEMNLASQLITSIPNHSLTLFDRGFYSLGLLHAWQQAQPDSHWLLPLKKGTQYEVVRTLGKHDQWVKLTTTPQARKKWPQLPDTLEARLLTKTVKGKSVAILTSLTDPMRYPSEDIVDLYAHRWEIELGYREMKQHLLESRFTLRSQLPELVTQELWGVLLAYNLIRYKMLLMAKSLPSVHPNQLSFRDAASYIIFKLTQLPSQTPGNVPRDVLDIERNARQFKLDGNRERAYPRVLKMSKNKYPVRPKKNAVHS</sequence>
<dbReference type="KEGG" id="sbl:Sbal_0665"/>
<organism evidence="3 4">
    <name type="scientific">Shewanella baltica (strain OS155 / ATCC BAA-1091)</name>
    <dbReference type="NCBI Taxonomy" id="325240"/>
    <lineage>
        <taxon>Bacteria</taxon>
        <taxon>Pseudomonadati</taxon>
        <taxon>Pseudomonadota</taxon>
        <taxon>Gammaproteobacteria</taxon>
        <taxon>Alteromonadales</taxon>
        <taxon>Shewanellaceae</taxon>
        <taxon>Shewanella</taxon>
    </lineage>
</organism>
<dbReference type="STRING" id="325240.Sbal_0665"/>
<dbReference type="InterPro" id="IPR002559">
    <property type="entry name" value="Transposase_11"/>
</dbReference>
<dbReference type="InterPro" id="IPR024473">
    <property type="entry name" value="Transposases_IS4_N"/>
</dbReference>
<dbReference type="PANTHER" id="PTHR37529">
    <property type="entry name" value="TRANSPOSASE INSG FOR INSERTION SEQUENCE ELEMENT IS4-RELATED"/>
    <property type="match status" value="1"/>
</dbReference>
<dbReference type="GO" id="GO:0006313">
    <property type="term" value="P:DNA transposition"/>
    <property type="evidence" value="ECO:0007669"/>
    <property type="project" value="InterPro"/>
</dbReference>
<dbReference type="AlphaFoldDB" id="A3D0D1"/>
<accession>A3D0D1</accession>
<dbReference type="InterPro" id="IPR012337">
    <property type="entry name" value="RNaseH-like_sf"/>
</dbReference>
<evidence type="ECO:0000259" key="2">
    <source>
        <dbReference type="Pfam" id="PF13006"/>
    </source>
</evidence>
<dbReference type="Pfam" id="PF13006">
    <property type="entry name" value="Nterm_IS4"/>
    <property type="match status" value="1"/>
</dbReference>